<organism evidence="1 2">
    <name type="scientific">Fulvimarina manganoxydans</name>
    <dbReference type="NCBI Taxonomy" id="937218"/>
    <lineage>
        <taxon>Bacteria</taxon>
        <taxon>Pseudomonadati</taxon>
        <taxon>Pseudomonadota</taxon>
        <taxon>Alphaproteobacteria</taxon>
        <taxon>Hyphomicrobiales</taxon>
        <taxon>Aurantimonadaceae</taxon>
        <taxon>Fulvimarina</taxon>
    </lineage>
</organism>
<accession>A0A1W1Y953</accession>
<dbReference type="Proteomes" id="UP000192656">
    <property type="component" value="Unassembled WGS sequence"/>
</dbReference>
<evidence type="ECO:0000313" key="2">
    <source>
        <dbReference type="Proteomes" id="UP000192656"/>
    </source>
</evidence>
<sequence length="62" mass="6623">MTGPRDTTGRPSPTFTVRSARRGVVDFPTLDEAVASARRALLTEMLCGRPSEVTISTTGRTA</sequence>
<gene>
    <name evidence="1" type="ORF">SAMN06297251_10172</name>
</gene>
<evidence type="ECO:0000313" key="1">
    <source>
        <dbReference type="EMBL" id="SMC32692.1"/>
    </source>
</evidence>
<dbReference type="STRING" id="937218.SAMN06297251_10172"/>
<proteinExistence type="predicted"/>
<reference evidence="1 2" key="1">
    <citation type="submission" date="2017-04" db="EMBL/GenBank/DDBJ databases">
        <authorList>
            <person name="Afonso C.L."/>
            <person name="Miller P.J."/>
            <person name="Scott M.A."/>
            <person name="Spackman E."/>
            <person name="Goraichik I."/>
            <person name="Dimitrov K.M."/>
            <person name="Suarez D.L."/>
            <person name="Swayne D.E."/>
        </authorList>
    </citation>
    <scope>NUCLEOTIDE SEQUENCE [LARGE SCALE GENOMIC DNA]</scope>
    <source>
        <strain evidence="1 2">CGMCC 1.10972</strain>
    </source>
</reference>
<dbReference type="AlphaFoldDB" id="A0A1W1Y953"/>
<dbReference type="EMBL" id="FWXR01000001">
    <property type="protein sequence ID" value="SMC32692.1"/>
    <property type="molecule type" value="Genomic_DNA"/>
</dbReference>
<keyword evidence="2" id="KW-1185">Reference proteome</keyword>
<name>A0A1W1Y953_9HYPH</name>
<protein>
    <submittedName>
        <fullName evidence="1">Uncharacterized protein</fullName>
    </submittedName>
</protein>